<evidence type="ECO:0000256" key="5">
    <source>
        <dbReference type="ARBA" id="ARBA00023015"/>
    </source>
</evidence>
<dbReference type="CDD" id="cd00167">
    <property type="entry name" value="SANT"/>
    <property type="match status" value="1"/>
</dbReference>
<dbReference type="InterPro" id="IPR056267">
    <property type="entry name" value="Ada2b_C"/>
</dbReference>
<evidence type="ECO:0000259" key="11">
    <source>
        <dbReference type="PROSITE" id="PS50090"/>
    </source>
</evidence>
<dbReference type="InterPro" id="IPR036388">
    <property type="entry name" value="WH-like_DNA-bd_sf"/>
</dbReference>
<dbReference type="InterPro" id="IPR009057">
    <property type="entry name" value="Homeodomain-like_sf"/>
</dbReference>
<dbReference type="SUPFAM" id="SSF57850">
    <property type="entry name" value="RING/U-box"/>
    <property type="match status" value="1"/>
</dbReference>
<evidence type="ECO:0000259" key="13">
    <source>
        <dbReference type="PROSITE" id="PS51293"/>
    </source>
</evidence>
<dbReference type="SUPFAM" id="SSF46689">
    <property type="entry name" value="Homeodomain-like"/>
    <property type="match status" value="2"/>
</dbReference>
<dbReference type="AlphaFoldDB" id="A0A9P0MQL6"/>
<dbReference type="PANTHER" id="PTHR12374:SF63">
    <property type="entry name" value="TRANSCRIPTIONAL ADAPTER 2-BETA"/>
    <property type="match status" value="1"/>
</dbReference>
<feature type="compositionally biased region" description="Basic and acidic residues" evidence="10">
    <location>
        <begin position="321"/>
        <end position="336"/>
    </location>
</feature>
<comment type="subcellular location">
    <subcellularLocation>
        <location evidence="1 8">Nucleus</location>
    </subcellularLocation>
</comment>
<dbReference type="EMBL" id="OV725080">
    <property type="protein sequence ID" value="CAH1399416.1"/>
    <property type="molecule type" value="Genomic_DNA"/>
</dbReference>
<feature type="domain" description="ZZ-type" evidence="12">
    <location>
        <begin position="6"/>
        <end position="61"/>
    </location>
</feature>
<dbReference type="InterPro" id="IPR055141">
    <property type="entry name" value="TADA2A_B-like_dom"/>
</dbReference>
<dbReference type="Pfam" id="PF00249">
    <property type="entry name" value="Myb_DNA-binding"/>
    <property type="match status" value="1"/>
</dbReference>
<dbReference type="InterPro" id="IPR017930">
    <property type="entry name" value="Myb_dom"/>
</dbReference>
<keyword evidence="16" id="KW-1185">Reference proteome</keyword>
<evidence type="ECO:0000256" key="3">
    <source>
        <dbReference type="ARBA" id="ARBA00022771"/>
    </source>
</evidence>
<evidence type="ECO:0000313" key="16">
    <source>
        <dbReference type="Proteomes" id="UP001152798"/>
    </source>
</evidence>
<dbReference type="GO" id="GO:0070461">
    <property type="term" value="C:SAGA-type complex"/>
    <property type="evidence" value="ECO:0007669"/>
    <property type="project" value="UniProtKB-ARBA"/>
</dbReference>
<dbReference type="Pfam" id="PF22941">
    <property type="entry name" value="TADA2A-like_3rd"/>
    <property type="match status" value="1"/>
</dbReference>
<dbReference type="InterPro" id="IPR016827">
    <property type="entry name" value="Ada2/TADA2"/>
</dbReference>
<dbReference type="Gene3D" id="1.10.10.60">
    <property type="entry name" value="Homeodomain-like"/>
    <property type="match status" value="1"/>
</dbReference>
<dbReference type="CDD" id="cd02335">
    <property type="entry name" value="ZZ_ADA2"/>
    <property type="match status" value="1"/>
</dbReference>
<dbReference type="PROSITE" id="PS01357">
    <property type="entry name" value="ZF_ZZ_1"/>
    <property type="match status" value="1"/>
</dbReference>
<keyword evidence="2" id="KW-0479">Metal-binding</keyword>
<keyword evidence="3 9" id="KW-0863">Zinc-finger</keyword>
<evidence type="ECO:0000313" key="15">
    <source>
        <dbReference type="EMBL" id="CAH1399416.1"/>
    </source>
</evidence>
<dbReference type="GO" id="GO:0006338">
    <property type="term" value="P:chromatin remodeling"/>
    <property type="evidence" value="ECO:0007669"/>
    <property type="project" value="TreeGrafter"/>
</dbReference>
<sequence>MAADLFAKYSCTYCLDEINGVRVKCVECKDFDLCLQCFSVGAEIGPHKNDHSYQFVDPGAIEIFRSKNKWTAREELQLLNGIEQYGFGNWEEISQRIETRTADEVRDEYMAHYVDGNIGHCTWQPAYERRAKLKDLGIGQPQETPNSYLPPLDVSSKEAAQLGYMPQRGDFEREYQNEAESLVSQLNVSSTDEDDLDIALKLVHVDMYMEKLRERARMKEVCRDYQLVSKFFADRKDKHYRRKNSMEQDIEEKLRCVCMFQTADEHDSLVRAIQRQKELEQRLGELLRYRRAGLTRIEELAHYEQEIARSKGSDSSWKQYPQKDQKRKEGEEREGKQPYSTTKNSTSLIGNPTSLPATEREPGQQPPLTAIPEPAHLLSSTETQLCTSLELTPSQFISMKTYFILNPQAKSESAAEKLIQNHIRSNGWVLRFS</sequence>
<keyword evidence="7 8" id="KW-0539">Nucleus</keyword>
<feature type="region of interest" description="Disordered" evidence="10">
    <location>
        <begin position="311"/>
        <end position="368"/>
    </location>
</feature>
<dbReference type="GO" id="GO:0005634">
    <property type="term" value="C:nucleus"/>
    <property type="evidence" value="ECO:0007669"/>
    <property type="project" value="UniProtKB-SubCell"/>
</dbReference>
<feature type="domain" description="SANT" evidence="13">
    <location>
        <begin position="65"/>
        <end position="117"/>
    </location>
</feature>
<dbReference type="PIRSF" id="PIRSF025024">
    <property type="entry name" value="Transcriptional_adaptor_2"/>
    <property type="match status" value="1"/>
</dbReference>
<evidence type="ECO:0000256" key="2">
    <source>
        <dbReference type="ARBA" id="ARBA00022723"/>
    </source>
</evidence>
<dbReference type="Pfam" id="PF24533">
    <property type="entry name" value="Tri-helical_Ada2b_C"/>
    <property type="match status" value="1"/>
</dbReference>
<evidence type="ECO:0000256" key="10">
    <source>
        <dbReference type="SAM" id="MobiDB-lite"/>
    </source>
</evidence>
<dbReference type="InterPro" id="IPR041983">
    <property type="entry name" value="ADA2-like_ZZ"/>
</dbReference>
<dbReference type="GO" id="GO:0003713">
    <property type="term" value="F:transcription coactivator activity"/>
    <property type="evidence" value="ECO:0007669"/>
    <property type="project" value="InterPro"/>
</dbReference>
<evidence type="ECO:0000256" key="4">
    <source>
        <dbReference type="ARBA" id="ARBA00022833"/>
    </source>
</evidence>
<evidence type="ECO:0000256" key="1">
    <source>
        <dbReference type="ARBA" id="ARBA00004123"/>
    </source>
</evidence>
<accession>A0A9P0MQL6</accession>
<keyword evidence="4" id="KW-0862">Zinc</keyword>
<keyword evidence="6 8" id="KW-0804">Transcription</keyword>
<dbReference type="FunFam" id="3.30.60.90:FF:000008">
    <property type="entry name" value="Transcriptional adapter 2"/>
    <property type="match status" value="1"/>
</dbReference>
<dbReference type="Gene3D" id="1.10.10.10">
    <property type="entry name" value="Winged helix-like DNA-binding domain superfamily/Winged helix DNA-binding domain"/>
    <property type="match status" value="1"/>
</dbReference>
<organism evidence="15 16">
    <name type="scientific">Nezara viridula</name>
    <name type="common">Southern green stink bug</name>
    <name type="synonym">Cimex viridulus</name>
    <dbReference type="NCBI Taxonomy" id="85310"/>
    <lineage>
        <taxon>Eukaryota</taxon>
        <taxon>Metazoa</taxon>
        <taxon>Ecdysozoa</taxon>
        <taxon>Arthropoda</taxon>
        <taxon>Hexapoda</taxon>
        <taxon>Insecta</taxon>
        <taxon>Pterygota</taxon>
        <taxon>Neoptera</taxon>
        <taxon>Paraneoptera</taxon>
        <taxon>Hemiptera</taxon>
        <taxon>Heteroptera</taxon>
        <taxon>Panheteroptera</taxon>
        <taxon>Pentatomomorpha</taxon>
        <taxon>Pentatomoidea</taxon>
        <taxon>Pentatomidae</taxon>
        <taxon>Pentatominae</taxon>
        <taxon>Nezara</taxon>
    </lineage>
</organism>
<dbReference type="GO" id="GO:0008270">
    <property type="term" value="F:zinc ion binding"/>
    <property type="evidence" value="ECO:0007669"/>
    <property type="project" value="UniProtKB-KW"/>
</dbReference>
<dbReference type="InterPro" id="IPR000433">
    <property type="entry name" value="Znf_ZZ"/>
</dbReference>
<dbReference type="PROSITE" id="PS50135">
    <property type="entry name" value="ZF_ZZ_2"/>
    <property type="match status" value="1"/>
</dbReference>
<dbReference type="GO" id="GO:0003682">
    <property type="term" value="F:chromatin binding"/>
    <property type="evidence" value="ECO:0007669"/>
    <property type="project" value="TreeGrafter"/>
</dbReference>
<feature type="domain" description="Myb-like" evidence="11">
    <location>
        <begin position="62"/>
        <end position="113"/>
    </location>
</feature>
<dbReference type="SMART" id="SM00717">
    <property type="entry name" value="SANT"/>
    <property type="match status" value="1"/>
</dbReference>
<dbReference type="InterPro" id="IPR001005">
    <property type="entry name" value="SANT/Myb"/>
</dbReference>
<name>A0A9P0MQL6_NEZVI</name>
<reference evidence="15" key="1">
    <citation type="submission" date="2022-01" db="EMBL/GenBank/DDBJ databases">
        <authorList>
            <person name="King R."/>
        </authorList>
    </citation>
    <scope>NUCLEOTIDE SEQUENCE</scope>
</reference>
<dbReference type="Gene3D" id="3.30.60.90">
    <property type="match status" value="1"/>
</dbReference>
<dbReference type="InterPro" id="IPR017884">
    <property type="entry name" value="SANT_dom"/>
</dbReference>
<dbReference type="Pfam" id="PF25299">
    <property type="entry name" value="ZZ_ADA2"/>
    <property type="match status" value="1"/>
</dbReference>
<dbReference type="PROSITE" id="PS51294">
    <property type="entry name" value="HTH_MYB"/>
    <property type="match status" value="1"/>
</dbReference>
<protein>
    <recommendedName>
        <fullName evidence="8">Transcriptional adapter</fullName>
    </recommendedName>
</protein>
<evidence type="ECO:0000256" key="9">
    <source>
        <dbReference type="PROSITE-ProRule" id="PRU00228"/>
    </source>
</evidence>
<dbReference type="OrthoDB" id="270417at2759"/>
<feature type="compositionally biased region" description="Polar residues" evidence="10">
    <location>
        <begin position="338"/>
        <end position="356"/>
    </location>
</feature>
<evidence type="ECO:0000259" key="12">
    <source>
        <dbReference type="PROSITE" id="PS50135"/>
    </source>
</evidence>
<gene>
    <name evidence="15" type="ORF">NEZAVI_LOCUS8867</name>
</gene>
<keyword evidence="5 8" id="KW-0805">Transcription regulation</keyword>
<dbReference type="PROSITE" id="PS51293">
    <property type="entry name" value="SANT"/>
    <property type="match status" value="1"/>
</dbReference>
<dbReference type="PANTHER" id="PTHR12374">
    <property type="entry name" value="TRANSCRIPTIONAL ADAPTOR 2 ADA2 -RELATED"/>
    <property type="match status" value="1"/>
</dbReference>
<evidence type="ECO:0000259" key="14">
    <source>
        <dbReference type="PROSITE" id="PS51294"/>
    </source>
</evidence>
<feature type="domain" description="HTH myb-type" evidence="14">
    <location>
        <begin position="62"/>
        <end position="107"/>
    </location>
</feature>
<evidence type="ECO:0000256" key="8">
    <source>
        <dbReference type="PIRNR" id="PIRNR025024"/>
    </source>
</evidence>
<dbReference type="GO" id="GO:0006357">
    <property type="term" value="P:regulation of transcription by RNA polymerase II"/>
    <property type="evidence" value="ECO:0007669"/>
    <property type="project" value="InterPro"/>
</dbReference>
<dbReference type="PROSITE" id="PS50090">
    <property type="entry name" value="MYB_LIKE"/>
    <property type="match status" value="1"/>
</dbReference>
<dbReference type="SMART" id="SM00291">
    <property type="entry name" value="ZnF_ZZ"/>
    <property type="match status" value="1"/>
</dbReference>
<dbReference type="InterPro" id="IPR043145">
    <property type="entry name" value="Znf_ZZ_sf"/>
</dbReference>
<evidence type="ECO:0000256" key="6">
    <source>
        <dbReference type="ARBA" id="ARBA00023163"/>
    </source>
</evidence>
<dbReference type="Proteomes" id="UP001152798">
    <property type="component" value="Chromosome 4"/>
</dbReference>
<evidence type="ECO:0000256" key="7">
    <source>
        <dbReference type="ARBA" id="ARBA00023242"/>
    </source>
</evidence>
<proteinExistence type="predicted"/>